<protein>
    <submittedName>
        <fullName evidence="7">VAMP5 protein</fullName>
    </submittedName>
</protein>
<feature type="region of interest" description="Disordered" evidence="4">
    <location>
        <begin position="120"/>
        <end position="149"/>
    </location>
</feature>
<dbReference type="InterPro" id="IPR042855">
    <property type="entry name" value="V_SNARE_CC"/>
</dbReference>
<dbReference type="Gene3D" id="1.20.5.110">
    <property type="match status" value="1"/>
</dbReference>
<dbReference type="CDD" id="cd15872">
    <property type="entry name" value="R-SNARE_VAMP5"/>
    <property type="match status" value="1"/>
</dbReference>
<dbReference type="GO" id="GO:0005886">
    <property type="term" value="C:plasma membrane"/>
    <property type="evidence" value="ECO:0007669"/>
    <property type="project" value="TreeGrafter"/>
</dbReference>
<evidence type="ECO:0000259" key="6">
    <source>
        <dbReference type="PROSITE" id="PS50892"/>
    </source>
</evidence>
<keyword evidence="5" id="KW-1133">Transmembrane helix</keyword>
<evidence type="ECO:0000256" key="3">
    <source>
        <dbReference type="PROSITE-ProRule" id="PRU00290"/>
    </source>
</evidence>
<keyword evidence="5" id="KW-0472">Membrane</keyword>
<gene>
    <name evidence="7" type="primary">Vamp5</name>
    <name evidence="7" type="ORF">GTO95_0014535</name>
</gene>
<comment type="caution">
    <text evidence="7">The sequence shown here is derived from an EMBL/GenBank/DDBJ whole genome shotgun (WGS) entry which is preliminary data.</text>
</comment>
<dbReference type="InterPro" id="IPR001388">
    <property type="entry name" value="Synaptobrevin-like"/>
</dbReference>
<evidence type="ECO:0000256" key="2">
    <source>
        <dbReference type="ARBA" id="ARBA00046280"/>
    </source>
</evidence>
<dbReference type="PROSITE" id="PS50892">
    <property type="entry name" value="V_SNARE"/>
    <property type="match status" value="1"/>
</dbReference>
<evidence type="ECO:0000313" key="7">
    <source>
        <dbReference type="EMBL" id="MBN3321337.1"/>
    </source>
</evidence>
<dbReference type="Pfam" id="PF00957">
    <property type="entry name" value="Synaptobrevin"/>
    <property type="match status" value="1"/>
</dbReference>
<feature type="compositionally biased region" description="Low complexity" evidence="4">
    <location>
        <begin position="120"/>
        <end position="137"/>
    </location>
</feature>
<comment type="subcellular location">
    <subcellularLocation>
        <location evidence="2">Endomembrane system</location>
        <topology evidence="2">Single-pass type IV membrane protein</topology>
    </subcellularLocation>
</comment>
<evidence type="ECO:0000313" key="8">
    <source>
        <dbReference type="Proteomes" id="UP000736164"/>
    </source>
</evidence>
<dbReference type="EMBL" id="JAAWVO010054658">
    <property type="protein sequence ID" value="MBN3321337.1"/>
    <property type="molecule type" value="Genomic_DNA"/>
</dbReference>
<name>A0A8J7TF21_ATRSP</name>
<dbReference type="GO" id="GO:0043001">
    <property type="term" value="P:Golgi to plasma membrane protein transport"/>
    <property type="evidence" value="ECO:0007669"/>
    <property type="project" value="TreeGrafter"/>
</dbReference>
<dbReference type="PRINTS" id="PR00219">
    <property type="entry name" value="SYNAPTOBREVN"/>
</dbReference>
<reference evidence="7" key="1">
    <citation type="journal article" date="2021" name="Cell">
        <title>Tracing the genetic footprints of vertebrate landing in non-teleost ray-finned fishes.</title>
        <authorList>
            <person name="Bi X."/>
            <person name="Wang K."/>
            <person name="Yang L."/>
            <person name="Pan H."/>
            <person name="Jiang H."/>
            <person name="Wei Q."/>
            <person name="Fang M."/>
            <person name="Yu H."/>
            <person name="Zhu C."/>
            <person name="Cai Y."/>
            <person name="He Y."/>
            <person name="Gan X."/>
            <person name="Zeng H."/>
            <person name="Yu D."/>
            <person name="Zhu Y."/>
            <person name="Jiang H."/>
            <person name="Qiu Q."/>
            <person name="Yang H."/>
            <person name="Zhang Y.E."/>
            <person name="Wang W."/>
            <person name="Zhu M."/>
            <person name="He S."/>
            <person name="Zhang G."/>
        </authorList>
    </citation>
    <scope>NUCLEOTIDE SEQUENCE</scope>
    <source>
        <strain evidence="7">Allg_001</strain>
    </source>
</reference>
<evidence type="ECO:0000256" key="1">
    <source>
        <dbReference type="ARBA" id="ARBA00008025"/>
    </source>
</evidence>
<dbReference type="SUPFAM" id="SSF58038">
    <property type="entry name" value="SNARE fusion complex"/>
    <property type="match status" value="1"/>
</dbReference>
<evidence type="ECO:0000256" key="5">
    <source>
        <dbReference type="SAM" id="Phobius"/>
    </source>
</evidence>
<comment type="similarity">
    <text evidence="1">Belongs to the synaptobrevin family.</text>
</comment>
<dbReference type="InterPro" id="IPR042166">
    <property type="entry name" value="Vamp5"/>
</dbReference>
<feature type="domain" description="V-SNARE coiled-coil homology" evidence="6">
    <location>
        <begin position="29"/>
        <end position="89"/>
    </location>
</feature>
<dbReference type="PANTHER" id="PTHR47462">
    <property type="entry name" value="VESICLE-ASSOCIATED MEMBRANE PROTEIN 5"/>
    <property type="match status" value="1"/>
</dbReference>
<dbReference type="AlphaFoldDB" id="A0A8J7TF21"/>
<accession>A0A8J7TF21</accession>
<feature type="compositionally biased region" description="Pro residues" evidence="4">
    <location>
        <begin position="138"/>
        <end position="149"/>
    </location>
</feature>
<dbReference type="Proteomes" id="UP000736164">
    <property type="component" value="Unassembled WGS sequence"/>
</dbReference>
<keyword evidence="5" id="KW-0812">Transmembrane</keyword>
<evidence type="ECO:0000256" key="4">
    <source>
        <dbReference type="SAM" id="MobiDB-lite"/>
    </source>
</evidence>
<dbReference type="InterPro" id="IPR042581">
    <property type="entry name" value="VAMP5_R-SNARE"/>
</dbReference>
<keyword evidence="8" id="KW-1185">Reference proteome</keyword>
<dbReference type="PANTHER" id="PTHR47462:SF1">
    <property type="entry name" value="VESICLE-ASSOCIATED MEMBRANE PROTEIN 5"/>
    <property type="match status" value="1"/>
</dbReference>
<dbReference type="GO" id="GO:0012505">
    <property type="term" value="C:endomembrane system"/>
    <property type="evidence" value="ECO:0007669"/>
    <property type="project" value="UniProtKB-SubCell"/>
</dbReference>
<organism evidence="7 8">
    <name type="scientific">Atractosteus spatula</name>
    <name type="common">Alligator gar</name>
    <name type="synonym">Lepisosteus spatula</name>
    <dbReference type="NCBI Taxonomy" id="7917"/>
    <lineage>
        <taxon>Eukaryota</taxon>
        <taxon>Metazoa</taxon>
        <taxon>Chordata</taxon>
        <taxon>Craniata</taxon>
        <taxon>Vertebrata</taxon>
        <taxon>Euteleostomi</taxon>
        <taxon>Actinopterygii</taxon>
        <taxon>Neopterygii</taxon>
        <taxon>Holostei</taxon>
        <taxon>Semionotiformes</taxon>
        <taxon>Lepisosteidae</taxon>
        <taxon>Atractosteus</taxon>
    </lineage>
</organism>
<sequence>MLQYRNLYPQHSILQPFSLLSQGDSGNSMLQETQEHVEEVKGIMLENYNKAQERHGKLEDLEDRSNMLLEKSKGFSKTTGKVVQKRRWEHIKMKLLLVFIVVLVLAVIIGVAAVMASSPGSSLSSSSTSTKASAPQVTVPPPVIPEEET</sequence>
<proteinExistence type="inferred from homology"/>
<keyword evidence="3" id="KW-0175">Coiled coil</keyword>
<feature type="transmembrane region" description="Helical" evidence="5">
    <location>
        <begin position="95"/>
        <end position="116"/>
    </location>
</feature>
<feature type="non-terminal residue" evidence="7">
    <location>
        <position position="1"/>
    </location>
</feature>
<feature type="non-terminal residue" evidence="7">
    <location>
        <position position="149"/>
    </location>
</feature>